<accession>A0AAV7MVB6</accession>
<evidence type="ECO:0000256" key="1">
    <source>
        <dbReference type="SAM" id="MobiDB-lite"/>
    </source>
</evidence>
<gene>
    <name evidence="3" type="ORF">NDU88_003336</name>
</gene>
<reference evidence="3" key="1">
    <citation type="journal article" date="2022" name="bioRxiv">
        <title>Sequencing and chromosome-scale assembly of the giantPleurodeles waltlgenome.</title>
        <authorList>
            <person name="Brown T."/>
            <person name="Elewa A."/>
            <person name="Iarovenko S."/>
            <person name="Subramanian E."/>
            <person name="Araus A.J."/>
            <person name="Petzold A."/>
            <person name="Susuki M."/>
            <person name="Suzuki K.-i.T."/>
            <person name="Hayashi T."/>
            <person name="Toyoda A."/>
            <person name="Oliveira C."/>
            <person name="Osipova E."/>
            <person name="Leigh N.D."/>
            <person name="Simon A."/>
            <person name="Yun M.H."/>
        </authorList>
    </citation>
    <scope>NUCLEOTIDE SEQUENCE</scope>
    <source>
        <strain evidence="3">20211129_DDA</strain>
        <tissue evidence="3">Liver</tissue>
    </source>
</reference>
<name>A0AAV7MVB6_PLEWA</name>
<evidence type="ECO:0000259" key="2">
    <source>
        <dbReference type="Pfam" id="PF13873"/>
    </source>
</evidence>
<dbReference type="InterPro" id="IPR028002">
    <property type="entry name" value="Myb_DNA-bind_5"/>
</dbReference>
<feature type="region of interest" description="Disordered" evidence="1">
    <location>
        <begin position="244"/>
        <end position="311"/>
    </location>
</feature>
<feature type="compositionally biased region" description="Basic and acidic residues" evidence="1">
    <location>
        <begin position="155"/>
        <end position="175"/>
    </location>
</feature>
<protein>
    <recommendedName>
        <fullName evidence="2">Myb/SANT-like DNA-binding domain-containing protein</fullName>
    </recommendedName>
</protein>
<dbReference type="AlphaFoldDB" id="A0AAV7MVB6"/>
<dbReference type="PANTHER" id="PTHR23098">
    <property type="entry name" value="AGAP001331-PA-RELATED"/>
    <property type="match status" value="1"/>
</dbReference>
<dbReference type="Proteomes" id="UP001066276">
    <property type="component" value="Chromosome 9"/>
</dbReference>
<evidence type="ECO:0000313" key="4">
    <source>
        <dbReference type="Proteomes" id="UP001066276"/>
    </source>
</evidence>
<sequence length="311" mass="34310">MAPQRLPRFSEEELRVMVEEIIRVEPQLFGSQAQQTSIARKMELWRIIVDRVNAVGQHPRTRDDNRKRWNDLWGKVCSVAARHQIAVQRTGGGPPPPPPQLTTWEEQVLAIMHPEGLAGVGGGPYSGTPGHPTNTERSGTWGQWQGAHSPGTEAQDNREAGRTAVRQGEDRPREPSLQEALTVILGAYQHSQDTLDQILDKLQESMRLQEGQYLGIMEDLKDINSTLVTIAGVLADMSNTMREAEAHHWAPTTSQTDEQPSTSAAASGQAAPPQDQQATSTPPLAEGEPPRKRSLRSRQKPDTIAKTATRK</sequence>
<dbReference type="EMBL" id="JANPWB010000013">
    <property type="protein sequence ID" value="KAJ1105933.1"/>
    <property type="molecule type" value="Genomic_DNA"/>
</dbReference>
<proteinExistence type="predicted"/>
<evidence type="ECO:0000313" key="3">
    <source>
        <dbReference type="EMBL" id="KAJ1105933.1"/>
    </source>
</evidence>
<feature type="compositionally biased region" description="Low complexity" evidence="1">
    <location>
        <begin position="259"/>
        <end position="283"/>
    </location>
</feature>
<feature type="region of interest" description="Disordered" evidence="1">
    <location>
        <begin position="121"/>
        <end position="175"/>
    </location>
</feature>
<comment type="caution">
    <text evidence="3">The sequence shown here is derived from an EMBL/GenBank/DDBJ whole genome shotgun (WGS) entry which is preliminary data.</text>
</comment>
<feature type="compositionally biased region" description="Polar residues" evidence="1">
    <location>
        <begin position="133"/>
        <end position="143"/>
    </location>
</feature>
<feature type="domain" description="Myb/SANT-like DNA-binding" evidence="2">
    <location>
        <begin position="5"/>
        <end position="72"/>
    </location>
</feature>
<dbReference type="PANTHER" id="PTHR23098:SF16">
    <property type="entry name" value="REGULATORY PROTEIN ZESTE"/>
    <property type="match status" value="1"/>
</dbReference>
<keyword evidence="4" id="KW-1185">Reference proteome</keyword>
<dbReference type="Pfam" id="PF13873">
    <property type="entry name" value="Myb_DNA-bind_5"/>
    <property type="match status" value="1"/>
</dbReference>
<dbReference type="GO" id="GO:0005634">
    <property type="term" value="C:nucleus"/>
    <property type="evidence" value="ECO:0007669"/>
    <property type="project" value="TreeGrafter"/>
</dbReference>
<organism evidence="3 4">
    <name type="scientific">Pleurodeles waltl</name>
    <name type="common">Iberian ribbed newt</name>
    <dbReference type="NCBI Taxonomy" id="8319"/>
    <lineage>
        <taxon>Eukaryota</taxon>
        <taxon>Metazoa</taxon>
        <taxon>Chordata</taxon>
        <taxon>Craniata</taxon>
        <taxon>Vertebrata</taxon>
        <taxon>Euteleostomi</taxon>
        <taxon>Amphibia</taxon>
        <taxon>Batrachia</taxon>
        <taxon>Caudata</taxon>
        <taxon>Salamandroidea</taxon>
        <taxon>Salamandridae</taxon>
        <taxon>Pleurodelinae</taxon>
        <taxon>Pleurodeles</taxon>
    </lineage>
</organism>